<name>A0ACC5R3Q2_9HYPH</name>
<gene>
    <name evidence="1" type="ORF">JHL16_13175</name>
</gene>
<evidence type="ECO:0000313" key="2">
    <source>
        <dbReference type="Proteomes" id="UP000616151"/>
    </source>
</evidence>
<sequence>MTARKYARLAGVIFAIIAILQLLRALTGFEISVDGEAMPMWPSWIAAVVAGFLAYLGLTAGD</sequence>
<dbReference type="EMBL" id="JAENHL010000007">
    <property type="protein sequence ID" value="MBK1867301.1"/>
    <property type="molecule type" value="Genomic_DNA"/>
</dbReference>
<organism evidence="1 2">
    <name type="scientific">Taklimakanibacter albus</name>
    <dbReference type="NCBI Taxonomy" id="2800327"/>
    <lineage>
        <taxon>Bacteria</taxon>
        <taxon>Pseudomonadati</taxon>
        <taxon>Pseudomonadota</taxon>
        <taxon>Alphaproteobacteria</taxon>
        <taxon>Hyphomicrobiales</taxon>
        <taxon>Aestuariivirgaceae</taxon>
        <taxon>Taklimakanibacter</taxon>
    </lineage>
</organism>
<comment type="caution">
    <text evidence="1">The sequence shown here is derived from an EMBL/GenBank/DDBJ whole genome shotgun (WGS) entry which is preliminary data.</text>
</comment>
<evidence type="ECO:0000313" key="1">
    <source>
        <dbReference type="EMBL" id="MBK1867301.1"/>
    </source>
</evidence>
<proteinExistence type="predicted"/>
<dbReference type="Proteomes" id="UP000616151">
    <property type="component" value="Unassembled WGS sequence"/>
</dbReference>
<protein>
    <submittedName>
        <fullName evidence="1">Uncharacterized protein</fullName>
    </submittedName>
</protein>
<accession>A0ACC5R3Q2</accession>
<keyword evidence="2" id="KW-1185">Reference proteome</keyword>
<reference evidence="1" key="1">
    <citation type="submission" date="2021-01" db="EMBL/GenBank/DDBJ databases">
        <authorList>
            <person name="Sun Q."/>
        </authorList>
    </citation>
    <scope>NUCLEOTIDE SEQUENCE</scope>
    <source>
        <strain evidence="1">YIM B02566</strain>
    </source>
</reference>